<evidence type="ECO:0000313" key="2">
    <source>
        <dbReference type="Proteomes" id="UP001281410"/>
    </source>
</evidence>
<sequence length="70" mass="7842">MEGKFRLSKQHNGGLAIFRNMSYRCGNKGRFLTIAEAATDSTSIARHSASVEEDLEMLHAKMHSMETNLN</sequence>
<accession>A0AAE0B3P1</accession>
<proteinExistence type="predicted"/>
<keyword evidence="2" id="KW-1185">Reference proteome</keyword>
<name>A0AAE0B3P1_9ROSI</name>
<dbReference type="EMBL" id="JANJYJ010000001">
    <property type="protein sequence ID" value="KAK3229232.1"/>
    <property type="molecule type" value="Genomic_DNA"/>
</dbReference>
<dbReference type="Proteomes" id="UP001281410">
    <property type="component" value="Unassembled WGS sequence"/>
</dbReference>
<protein>
    <submittedName>
        <fullName evidence="1">Uncharacterized protein</fullName>
    </submittedName>
</protein>
<dbReference type="AlphaFoldDB" id="A0AAE0B3P1"/>
<gene>
    <name evidence="1" type="ORF">Dsin_001113</name>
</gene>
<evidence type="ECO:0000313" key="1">
    <source>
        <dbReference type="EMBL" id="KAK3229232.1"/>
    </source>
</evidence>
<comment type="caution">
    <text evidence="1">The sequence shown here is derived from an EMBL/GenBank/DDBJ whole genome shotgun (WGS) entry which is preliminary data.</text>
</comment>
<organism evidence="1 2">
    <name type="scientific">Dipteronia sinensis</name>
    <dbReference type="NCBI Taxonomy" id="43782"/>
    <lineage>
        <taxon>Eukaryota</taxon>
        <taxon>Viridiplantae</taxon>
        <taxon>Streptophyta</taxon>
        <taxon>Embryophyta</taxon>
        <taxon>Tracheophyta</taxon>
        <taxon>Spermatophyta</taxon>
        <taxon>Magnoliopsida</taxon>
        <taxon>eudicotyledons</taxon>
        <taxon>Gunneridae</taxon>
        <taxon>Pentapetalae</taxon>
        <taxon>rosids</taxon>
        <taxon>malvids</taxon>
        <taxon>Sapindales</taxon>
        <taxon>Sapindaceae</taxon>
        <taxon>Hippocastanoideae</taxon>
        <taxon>Acereae</taxon>
        <taxon>Dipteronia</taxon>
    </lineage>
</organism>
<reference evidence="1" key="1">
    <citation type="journal article" date="2023" name="Plant J.">
        <title>Genome sequences and population genomics provide insights into the demographic history, inbreeding, and mutation load of two 'living fossil' tree species of Dipteronia.</title>
        <authorList>
            <person name="Feng Y."/>
            <person name="Comes H.P."/>
            <person name="Chen J."/>
            <person name="Zhu S."/>
            <person name="Lu R."/>
            <person name="Zhang X."/>
            <person name="Li P."/>
            <person name="Qiu J."/>
            <person name="Olsen K.M."/>
            <person name="Qiu Y."/>
        </authorList>
    </citation>
    <scope>NUCLEOTIDE SEQUENCE</scope>
    <source>
        <strain evidence="1">NBL</strain>
    </source>
</reference>